<dbReference type="GO" id="GO:0030286">
    <property type="term" value="C:dynein complex"/>
    <property type="evidence" value="ECO:0007669"/>
    <property type="project" value="InterPro"/>
</dbReference>
<dbReference type="OrthoDB" id="6281840at2759"/>
<evidence type="ECO:0000313" key="1">
    <source>
        <dbReference type="EMBL" id="VDP90472.1"/>
    </source>
</evidence>
<dbReference type="PANTHER" id="PTHR45703:SF1">
    <property type="entry name" value="DYNEINS HEAVY CHAIN"/>
    <property type="match status" value="1"/>
</dbReference>
<organism evidence="3">
    <name type="scientific">Echinostoma caproni</name>
    <dbReference type="NCBI Taxonomy" id="27848"/>
    <lineage>
        <taxon>Eukaryota</taxon>
        <taxon>Metazoa</taxon>
        <taxon>Spiralia</taxon>
        <taxon>Lophotrochozoa</taxon>
        <taxon>Platyhelminthes</taxon>
        <taxon>Trematoda</taxon>
        <taxon>Digenea</taxon>
        <taxon>Plagiorchiida</taxon>
        <taxon>Echinostomata</taxon>
        <taxon>Echinostomatoidea</taxon>
        <taxon>Echinostomatidae</taxon>
        <taxon>Echinostoma</taxon>
    </lineage>
</organism>
<dbReference type="GO" id="GO:0007018">
    <property type="term" value="P:microtubule-based movement"/>
    <property type="evidence" value="ECO:0007669"/>
    <property type="project" value="InterPro"/>
</dbReference>
<name>A0A183B1W5_9TREM</name>
<gene>
    <name evidence="1" type="ORF">ECPE_LOCUS13200</name>
</gene>
<dbReference type="GO" id="GO:0045505">
    <property type="term" value="F:dynein intermediate chain binding"/>
    <property type="evidence" value="ECO:0007669"/>
    <property type="project" value="InterPro"/>
</dbReference>
<dbReference type="GO" id="GO:0051959">
    <property type="term" value="F:dynein light intermediate chain binding"/>
    <property type="evidence" value="ECO:0007669"/>
    <property type="project" value="InterPro"/>
</dbReference>
<keyword evidence="2" id="KW-1185">Reference proteome</keyword>
<sequence length="239" mass="28016">MVSLPKIPTLRSWLNPGSSAHFVDAKLPEHVLTEARSKLRVAVRRYLEAPCQFFTKVFFEPYSFLLDGSEAKSVEDFLNGKREFHEYKDYTAKLHKLGTDVMTLPNTEYFDLIRLDCEDVKVGLSKECRRLANALLERVVADFKRTNDEICAGFEEMRERCRAIPQNSEELIDMIQYMEEARCQGMVRMEEKISWSREYLDYLLDVYHFNPEDIAQNSAVMTWKARIQPEFDANDKVLY</sequence>
<dbReference type="WBParaSite" id="ECPE_0001323901-mRNA-1">
    <property type="protein sequence ID" value="ECPE_0001323901-mRNA-1"/>
    <property type="gene ID" value="ECPE_0001323901"/>
</dbReference>
<evidence type="ECO:0000313" key="2">
    <source>
        <dbReference type="Proteomes" id="UP000272942"/>
    </source>
</evidence>
<proteinExistence type="predicted"/>
<dbReference type="EMBL" id="UZAN01054548">
    <property type="protein sequence ID" value="VDP90472.1"/>
    <property type="molecule type" value="Genomic_DNA"/>
</dbReference>
<reference evidence="3" key="1">
    <citation type="submission" date="2016-06" db="UniProtKB">
        <authorList>
            <consortium name="WormBaseParasite"/>
        </authorList>
    </citation>
    <scope>IDENTIFICATION</scope>
</reference>
<dbReference type="Proteomes" id="UP000272942">
    <property type="component" value="Unassembled WGS sequence"/>
</dbReference>
<accession>A0A183B1W5</accession>
<dbReference type="PANTHER" id="PTHR45703">
    <property type="entry name" value="DYNEIN HEAVY CHAIN"/>
    <property type="match status" value="1"/>
</dbReference>
<dbReference type="AlphaFoldDB" id="A0A183B1W5"/>
<dbReference type="InterPro" id="IPR026983">
    <property type="entry name" value="DHC"/>
</dbReference>
<reference evidence="1 2" key="2">
    <citation type="submission" date="2018-11" db="EMBL/GenBank/DDBJ databases">
        <authorList>
            <consortium name="Pathogen Informatics"/>
        </authorList>
    </citation>
    <scope>NUCLEOTIDE SEQUENCE [LARGE SCALE GENOMIC DNA]</scope>
    <source>
        <strain evidence="1 2">Egypt</strain>
    </source>
</reference>
<evidence type="ECO:0000313" key="3">
    <source>
        <dbReference type="WBParaSite" id="ECPE_0001323901-mRNA-1"/>
    </source>
</evidence>
<protein>
    <submittedName>
        <fullName evidence="3">PX domain-containing protein</fullName>
    </submittedName>
</protein>